<evidence type="ECO:0000313" key="3">
    <source>
        <dbReference type="Proteomes" id="UP000644875"/>
    </source>
</evidence>
<keyword evidence="3" id="KW-1185">Reference proteome</keyword>
<evidence type="ECO:0000313" key="2">
    <source>
        <dbReference type="EMBL" id="MBJ8349538.1"/>
    </source>
</evidence>
<proteinExistence type="predicted"/>
<keyword evidence="1" id="KW-0812">Transmembrane</keyword>
<feature type="transmembrane region" description="Helical" evidence="1">
    <location>
        <begin position="61"/>
        <end position="86"/>
    </location>
</feature>
<dbReference type="AlphaFoldDB" id="A0A934P9K8"/>
<accession>A0A934P9K8</accession>
<feature type="transmembrane region" description="Helical" evidence="1">
    <location>
        <begin position="16"/>
        <end position="35"/>
    </location>
</feature>
<name>A0A934P9K8_9STRE</name>
<dbReference type="RefSeq" id="WP_199567461.1">
    <property type="nucleotide sequence ID" value="NZ_JAENBP010000002.1"/>
</dbReference>
<dbReference type="Proteomes" id="UP000644875">
    <property type="component" value="Unassembled WGS sequence"/>
</dbReference>
<feature type="transmembrane region" description="Helical" evidence="1">
    <location>
        <begin position="252"/>
        <end position="270"/>
    </location>
</feature>
<gene>
    <name evidence="2" type="ORF">JHK64_02675</name>
</gene>
<feature type="transmembrane region" description="Helical" evidence="1">
    <location>
        <begin position="120"/>
        <end position="140"/>
    </location>
</feature>
<evidence type="ECO:0000256" key="1">
    <source>
        <dbReference type="SAM" id="Phobius"/>
    </source>
</evidence>
<keyword evidence="1" id="KW-0472">Membrane</keyword>
<feature type="transmembrane region" description="Helical" evidence="1">
    <location>
        <begin position="160"/>
        <end position="185"/>
    </location>
</feature>
<sequence>MFRKLIKYEIKSVGKWYFALYGAIMFCATILGLYISSFSTNSVFGRSIYTEGRELTTSEQIIMFAIILIFVSLIIGIGISTLFIIVNRFNKNVFGREGYLTLTLPVSTHQIILSKLLTSFLWSVLSAIILLFSFFLLIIPNVPLNELFLYLPNLIASIPIGRFLLLILYFITASIASILLIYFAISIGQLFQDKRALMGFVALFGIVILESVIEAIVFGNFNFTISASYQSDGINNYNGVISGFDPYIIKEIGVFLVQSAIYYFGTHYIIKNKLNIQ</sequence>
<protein>
    <submittedName>
        <fullName evidence="2">ABC transporter permease</fullName>
    </submittedName>
</protein>
<comment type="caution">
    <text evidence="2">The sequence shown here is derived from an EMBL/GenBank/DDBJ whole genome shotgun (WGS) entry which is preliminary data.</text>
</comment>
<dbReference type="EMBL" id="JAENBP010000002">
    <property type="protein sequence ID" value="MBJ8349538.1"/>
    <property type="molecule type" value="Genomic_DNA"/>
</dbReference>
<organism evidence="2 3">
    <name type="scientific">Streptococcus zalophi</name>
    <dbReference type="NCBI Taxonomy" id="640031"/>
    <lineage>
        <taxon>Bacteria</taxon>
        <taxon>Bacillati</taxon>
        <taxon>Bacillota</taxon>
        <taxon>Bacilli</taxon>
        <taxon>Lactobacillales</taxon>
        <taxon>Streptococcaceae</taxon>
        <taxon>Streptococcus</taxon>
    </lineage>
</organism>
<keyword evidence="1" id="KW-1133">Transmembrane helix</keyword>
<feature type="transmembrane region" description="Helical" evidence="1">
    <location>
        <begin position="197"/>
        <end position="218"/>
    </location>
</feature>
<reference evidence="2 3" key="1">
    <citation type="journal article" date="2021" name="Int. J. Syst. Evol. Microbiol.">
        <title>Streptococcus vicugnae sp. nov., isolated from faeces of alpacas (Vicugna pacos) and cattle (Bos taurus), Streptococcus zalophi sp. nov., and Streptococcus pacificus sp. nov., isolated from respiratory tract of California sea lions (Zalophus californianus).</title>
        <authorList>
            <person name="Volokhov D.V."/>
            <person name="Zagorodnyaya T.A."/>
            <person name="Shen Z."/>
            <person name="Blom J."/>
            <person name="Furtak V.A."/>
            <person name="Eisenberg T."/>
            <person name="Fan P."/>
            <person name="Jeong K.C."/>
            <person name="Gao Y."/>
            <person name="Zhang S."/>
            <person name="Amselle M."/>
        </authorList>
    </citation>
    <scope>NUCLEOTIDE SEQUENCE [LARGE SCALE GENOMIC DNA]</scope>
    <source>
        <strain evidence="3">CSL7508-lung</strain>
    </source>
</reference>